<dbReference type="GO" id="GO:0000166">
    <property type="term" value="F:nucleotide binding"/>
    <property type="evidence" value="ECO:0007669"/>
    <property type="project" value="InterPro"/>
</dbReference>
<gene>
    <name evidence="6" type="ORF">C3B54_11458</name>
</gene>
<evidence type="ECO:0000256" key="2">
    <source>
        <dbReference type="ARBA" id="ARBA00023002"/>
    </source>
</evidence>
<protein>
    <submittedName>
        <fullName evidence="6">Putative oxidoreductase</fullName>
    </submittedName>
</protein>
<evidence type="ECO:0000256" key="3">
    <source>
        <dbReference type="ARBA" id="ARBA00023027"/>
    </source>
</evidence>
<feature type="domain" description="Gfo/Idh/MocA-like oxidoreductase N-terminal" evidence="4">
    <location>
        <begin position="4"/>
        <end position="122"/>
    </location>
</feature>
<dbReference type="Gene3D" id="3.30.360.10">
    <property type="entry name" value="Dihydrodipicolinate Reductase, domain 2"/>
    <property type="match status" value="1"/>
</dbReference>
<dbReference type="AlphaFoldDB" id="A0A2L2BPA9"/>
<keyword evidence="3" id="KW-0520">NAD</keyword>
<evidence type="ECO:0000313" key="7">
    <source>
        <dbReference type="Proteomes" id="UP000243077"/>
    </source>
</evidence>
<comment type="similarity">
    <text evidence="1">Belongs to the Gfo/Idh/MocA family.</text>
</comment>
<evidence type="ECO:0000256" key="1">
    <source>
        <dbReference type="ARBA" id="ARBA00010928"/>
    </source>
</evidence>
<dbReference type="PANTHER" id="PTHR22604">
    <property type="entry name" value="OXIDOREDUCTASES"/>
    <property type="match status" value="1"/>
</dbReference>
<dbReference type="OrthoDB" id="9815825at2"/>
<dbReference type="InterPro" id="IPR036291">
    <property type="entry name" value="NAD(P)-bd_dom_sf"/>
</dbReference>
<accession>A0A2L2BPA9</accession>
<evidence type="ECO:0000259" key="4">
    <source>
        <dbReference type="Pfam" id="PF01408"/>
    </source>
</evidence>
<proteinExistence type="inferred from homology"/>
<dbReference type="InterPro" id="IPR050984">
    <property type="entry name" value="Gfo/Idh/MocA_domain"/>
</dbReference>
<dbReference type="SUPFAM" id="SSF55347">
    <property type="entry name" value="Glyceraldehyde-3-phosphate dehydrogenase-like, C-terminal domain"/>
    <property type="match status" value="1"/>
</dbReference>
<dbReference type="GO" id="GO:0016491">
    <property type="term" value="F:oxidoreductase activity"/>
    <property type="evidence" value="ECO:0007669"/>
    <property type="project" value="UniProtKB-KW"/>
</dbReference>
<dbReference type="EMBL" id="CP026923">
    <property type="protein sequence ID" value="AVG23452.1"/>
    <property type="molecule type" value="Genomic_DNA"/>
</dbReference>
<keyword evidence="2" id="KW-0560">Oxidoreductase</keyword>
<feature type="domain" description="GFO/IDH/MocA-like oxidoreductase" evidence="5">
    <location>
        <begin position="134"/>
        <end position="251"/>
    </location>
</feature>
<dbReference type="Pfam" id="PF22725">
    <property type="entry name" value="GFO_IDH_MocA_C3"/>
    <property type="match status" value="1"/>
</dbReference>
<evidence type="ECO:0000313" key="6">
    <source>
        <dbReference type="EMBL" id="AVG23452.1"/>
    </source>
</evidence>
<reference evidence="6 7" key="1">
    <citation type="submission" date="2018-02" db="EMBL/GenBank/DDBJ databases">
        <title>Complete genome of the streamlined marine actinobacterium Pontimonas salivibrio CL-TW6 adapted to coastal planktonic lifestype.</title>
        <authorList>
            <person name="Cho B.C."/>
            <person name="Hardies S.C."/>
            <person name="Jang G.I."/>
            <person name="Hwang C.Y."/>
        </authorList>
    </citation>
    <scope>NUCLEOTIDE SEQUENCE [LARGE SCALE GENOMIC DNA]</scope>
    <source>
        <strain evidence="6 7">CL-TW6</strain>
    </source>
</reference>
<name>A0A2L2BPA9_9MICO</name>
<keyword evidence="7" id="KW-1185">Reference proteome</keyword>
<dbReference type="Gene3D" id="3.40.50.720">
    <property type="entry name" value="NAD(P)-binding Rossmann-like Domain"/>
    <property type="match status" value="1"/>
</dbReference>
<dbReference type="InterPro" id="IPR000683">
    <property type="entry name" value="Gfo/Idh/MocA-like_OxRdtase_N"/>
</dbReference>
<dbReference type="Pfam" id="PF01408">
    <property type="entry name" value="GFO_IDH_MocA"/>
    <property type="match status" value="1"/>
</dbReference>
<sequence length="333" mass="36042">MTPLRIGILGAARITPDALVIPAGLLGHELVAIAARDQRRAEAFAAEHRVARVHESYQDVIDDPDVDVVYNPLPNGLHGPWNIRALQAGKHVLSEKPSASNATEARAVAKAHQASGVRFMEAFHYRYHPVMKRMVDIAGSGEIGEIEHVEVVMGFPLDNLLDPRWDFDLAGGALMDVGCYALHGIRSVGVAMGGEPTVTDAKAVLRDDDPRVDSELFGDVVYPSGASAHFRSSFVLPEMTFTMHLRGTTGEALAHNFVLPSLDNRITVVTAGNSTTERYGDQTSYTYQLDAFAAHVADGAEIYSDSHDALIQSELMDACYEAAGLPLRPTNTI</sequence>
<dbReference type="KEGG" id="psai:C3B54_11458"/>
<dbReference type="Proteomes" id="UP000243077">
    <property type="component" value="Chromosome"/>
</dbReference>
<organism evidence="6 7">
    <name type="scientific">Pontimonas salivibrio</name>
    <dbReference type="NCBI Taxonomy" id="1159327"/>
    <lineage>
        <taxon>Bacteria</taxon>
        <taxon>Bacillati</taxon>
        <taxon>Actinomycetota</taxon>
        <taxon>Actinomycetes</taxon>
        <taxon>Micrococcales</taxon>
        <taxon>Microbacteriaceae</taxon>
        <taxon>Pontimonas</taxon>
    </lineage>
</organism>
<dbReference type="PANTHER" id="PTHR22604:SF105">
    <property type="entry name" value="TRANS-1,2-DIHYDROBENZENE-1,2-DIOL DEHYDROGENASE"/>
    <property type="match status" value="1"/>
</dbReference>
<dbReference type="SUPFAM" id="SSF51735">
    <property type="entry name" value="NAD(P)-binding Rossmann-fold domains"/>
    <property type="match status" value="1"/>
</dbReference>
<dbReference type="InterPro" id="IPR055170">
    <property type="entry name" value="GFO_IDH_MocA-like_dom"/>
</dbReference>
<evidence type="ECO:0000259" key="5">
    <source>
        <dbReference type="Pfam" id="PF22725"/>
    </source>
</evidence>
<dbReference type="RefSeq" id="WP_104913061.1">
    <property type="nucleotide sequence ID" value="NZ_CP026923.1"/>
</dbReference>